<evidence type="ECO:0000256" key="7">
    <source>
        <dbReference type="ARBA" id="ARBA00022840"/>
    </source>
</evidence>
<dbReference type="GO" id="GO:0005886">
    <property type="term" value="C:plasma membrane"/>
    <property type="evidence" value="ECO:0007669"/>
    <property type="project" value="UniProtKB-SubCell"/>
</dbReference>
<keyword evidence="5" id="KW-0547">Nucleotide-binding</keyword>
<keyword evidence="9" id="KW-1133">Transmembrane helix</keyword>
<dbReference type="InterPro" id="IPR000160">
    <property type="entry name" value="GGDEF_dom"/>
</dbReference>
<evidence type="ECO:0000259" key="10">
    <source>
        <dbReference type="PROSITE" id="PS50112"/>
    </source>
</evidence>
<dbReference type="GO" id="GO:0005524">
    <property type="term" value="F:ATP binding"/>
    <property type="evidence" value="ECO:0007669"/>
    <property type="project" value="UniProtKB-KW"/>
</dbReference>
<dbReference type="CDD" id="cd00130">
    <property type="entry name" value="PAS"/>
    <property type="match status" value="1"/>
</dbReference>
<keyword evidence="3" id="KW-0597">Phosphoprotein</keyword>
<dbReference type="InterPro" id="IPR029787">
    <property type="entry name" value="Nucleotide_cyclase"/>
</dbReference>
<feature type="transmembrane region" description="Helical" evidence="9">
    <location>
        <begin position="12"/>
        <end position="31"/>
    </location>
</feature>
<dbReference type="GO" id="GO:0016301">
    <property type="term" value="F:kinase activity"/>
    <property type="evidence" value="ECO:0007669"/>
    <property type="project" value="UniProtKB-KW"/>
</dbReference>
<dbReference type="SMART" id="SM00267">
    <property type="entry name" value="GGDEF"/>
    <property type="match status" value="1"/>
</dbReference>
<keyword evidence="4" id="KW-0808">Transferase</keyword>
<evidence type="ECO:0000313" key="14">
    <source>
        <dbReference type="Proteomes" id="UP000184774"/>
    </source>
</evidence>
<dbReference type="InterPro" id="IPR052163">
    <property type="entry name" value="DGC-Regulatory_Protein"/>
</dbReference>
<dbReference type="PANTHER" id="PTHR46663">
    <property type="entry name" value="DIGUANYLATE CYCLASE DGCT-RELATED"/>
    <property type="match status" value="1"/>
</dbReference>
<keyword evidence="7" id="KW-0067">ATP-binding</keyword>
<accession>A0A1N6M3F3</accession>
<feature type="domain" description="PAC" evidence="11">
    <location>
        <begin position="390"/>
        <end position="444"/>
    </location>
</feature>
<dbReference type="NCBIfam" id="TIGR00229">
    <property type="entry name" value="sensory_box"/>
    <property type="match status" value="1"/>
</dbReference>
<dbReference type="Pfam" id="PF00990">
    <property type="entry name" value="GGDEF"/>
    <property type="match status" value="1"/>
</dbReference>
<dbReference type="GO" id="GO:0000160">
    <property type="term" value="P:phosphorelay signal transduction system"/>
    <property type="evidence" value="ECO:0007669"/>
    <property type="project" value="UniProtKB-KW"/>
</dbReference>
<evidence type="ECO:0000256" key="5">
    <source>
        <dbReference type="ARBA" id="ARBA00022741"/>
    </source>
</evidence>
<dbReference type="InterPro" id="IPR029151">
    <property type="entry name" value="Sensor-like_sf"/>
</dbReference>
<evidence type="ECO:0000256" key="9">
    <source>
        <dbReference type="SAM" id="Phobius"/>
    </source>
</evidence>
<evidence type="ECO:0000256" key="6">
    <source>
        <dbReference type="ARBA" id="ARBA00022777"/>
    </source>
</evidence>
<feature type="transmembrane region" description="Helical" evidence="9">
    <location>
        <begin position="284"/>
        <end position="305"/>
    </location>
</feature>
<dbReference type="SMART" id="SM00091">
    <property type="entry name" value="PAS"/>
    <property type="match status" value="1"/>
</dbReference>
<dbReference type="SUPFAM" id="SSF55785">
    <property type="entry name" value="PYP-like sensor domain (PAS domain)"/>
    <property type="match status" value="1"/>
</dbReference>
<dbReference type="Gene3D" id="3.30.70.270">
    <property type="match status" value="1"/>
</dbReference>
<dbReference type="PROSITE" id="PS50112">
    <property type="entry name" value="PAS"/>
    <property type="match status" value="1"/>
</dbReference>
<dbReference type="PROSITE" id="PS50113">
    <property type="entry name" value="PAC"/>
    <property type="match status" value="1"/>
</dbReference>
<sequence>MALSKTYTKFIYFILWGILSIASVSFILIAYQDQKETTAENHAQFFFSSAEQYSDLYVRFIKRSLQAIQKSEVVHDYLINSESSDDQASLLAMIQQLTRSFPAIEQLDILNGNGSSLLRFVKTVALNTQIDFLPSDQEPISADVRQLLKAKPNEIWFSQRMQQSGLIRAQRVMFQAGLPIFMQERLIGVLVVNLDMTEFLKHLFFQPGADIYLLDKHGQILYANRTPNNLNADDHHTPLPTTLAMWKASGFFTFGLSRLLPSHEPLTLAYRMGGDKFYRADKSLLLIAVMAVSAFSIPLGTLVVWHSFRRKVMLNNLSIENQASLNIIDQYIPVIFTDKQARILRCNDAFLKLTGYTKSELLGQSYGMLSDPHVMNLKPFSMFRTLLPGKQWQGELHSQTRSGDELWLHTSIIPRFDKRQNLTGYMAIFTDRTDRKQVERMAERDPLTGIYNRMKLDELMRKYLNQSEKSGQEFAIILIDIDYFKAINDEYGHLVGDNTLIEVTYLLQQSLNKPNEIGRWGGEEFVVICPQSDYLEAFHIANILCKTVSQHRFRQTGQVTISLGVSSSLGKSTVAELLNEADQGLYEAKDRGRCQVVGHFNSEQPAVTTQATKAANIELC</sequence>
<proteinExistence type="predicted"/>
<gene>
    <name evidence="13" type="primary">pleD_2</name>
    <name evidence="13" type="ORF">VSP9026_01576</name>
</gene>
<dbReference type="FunFam" id="3.30.70.270:FF:000001">
    <property type="entry name" value="Diguanylate cyclase domain protein"/>
    <property type="match status" value="1"/>
</dbReference>
<feature type="domain" description="PAS" evidence="10">
    <location>
        <begin position="333"/>
        <end position="365"/>
    </location>
</feature>
<keyword evidence="6" id="KW-0418">Kinase</keyword>
<dbReference type="InterPro" id="IPR043128">
    <property type="entry name" value="Rev_trsase/Diguanyl_cyclase"/>
</dbReference>
<reference evidence="13 14" key="1">
    <citation type="submission" date="2016-12" db="EMBL/GenBank/DDBJ databases">
        <authorList>
            <person name="Song W.-J."/>
            <person name="Kurnit D.M."/>
        </authorList>
    </citation>
    <scope>NUCLEOTIDE SEQUENCE [LARGE SCALE GENOMIC DNA]</scope>
    <source>
        <strain evidence="13 14">CECT 9026</strain>
    </source>
</reference>
<dbReference type="InterPro" id="IPR000700">
    <property type="entry name" value="PAS-assoc_C"/>
</dbReference>
<evidence type="ECO:0000313" key="13">
    <source>
        <dbReference type="EMBL" id="SIO93897.1"/>
    </source>
</evidence>
<dbReference type="SUPFAM" id="SSF103190">
    <property type="entry name" value="Sensory domain-like"/>
    <property type="match status" value="1"/>
</dbReference>
<evidence type="ECO:0000256" key="2">
    <source>
        <dbReference type="ARBA" id="ARBA00004533"/>
    </source>
</evidence>
<evidence type="ECO:0000256" key="4">
    <source>
        <dbReference type="ARBA" id="ARBA00022679"/>
    </source>
</evidence>
<dbReference type="Proteomes" id="UP000184774">
    <property type="component" value="Unassembled WGS sequence"/>
</dbReference>
<name>A0A1N6M3F3_9VIBR</name>
<evidence type="ECO:0000259" key="12">
    <source>
        <dbReference type="PROSITE" id="PS50887"/>
    </source>
</evidence>
<dbReference type="NCBIfam" id="TIGR00254">
    <property type="entry name" value="GGDEF"/>
    <property type="match status" value="1"/>
</dbReference>
<dbReference type="PANTHER" id="PTHR46663:SF4">
    <property type="entry name" value="DIGUANYLATE CYCLASE DGCT-RELATED"/>
    <property type="match status" value="1"/>
</dbReference>
<organism evidence="13 14">
    <name type="scientific">Vibrio spartinae</name>
    <dbReference type="NCBI Taxonomy" id="1918945"/>
    <lineage>
        <taxon>Bacteria</taxon>
        <taxon>Pseudomonadati</taxon>
        <taxon>Pseudomonadota</taxon>
        <taxon>Gammaproteobacteria</taxon>
        <taxon>Vibrionales</taxon>
        <taxon>Vibrionaceae</taxon>
        <taxon>Vibrio</taxon>
    </lineage>
</organism>
<keyword evidence="9" id="KW-0472">Membrane</keyword>
<comment type="subcellular location">
    <subcellularLocation>
        <location evidence="2">Cell inner membrane</location>
    </subcellularLocation>
</comment>
<evidence type="ECO:0000256" key="1">
    <source>
        <dbReference type="ARBA" id="ARBA00001946"/>
    </source>
</evidence>
<dbReference type="Gene3D" id="3.30.450.20">
    <property type="entry name" value="PAS domain"/>
    <property type="match status" value="2"/>
</dbReference>
<dbReference type="PROSITE" id="PS50887">
    <property type="entry name" value="GGDEF"/>
    <property type="match status" value="1"/>
</dbReference>
<protein>
    <submittedName>
        <fullName evidence="13">Response regulator PleD</fullName>
    </submittedName>
</protein>
<keyword evidence="8" id="KW-0902">Two-component regulatory system</keyword>
<dbReference type="CDD" id="cd01949">
    <property type="entry name" value="GGDEF"/>
    <property type="match status" value="1"/>
</dbReference>
<dbReference type="SUPFAM" id="SSF55073">
    <property type="entry name" value="Nucleotide cyclase"/>
    <property type="match status" value="1"/>
</dbReference>
<keyword evidence="9" id="KW-0812">Transmembrane</keyword>
<dbReference type="AlphaFoldDB" id="A0A1N6M3F3"/>
<dbReference type="SMART" id="SM00086">
    <property type="entry name" value="PAC"/>
    <property type="match status" value="1"/>
</dbReference>
<evidence type="ECO:0000259" key="11">
    <source>
        <dbReference type="PROSITE" id="PS50113"/>
    </source>
</evidence>
<evidence type="ECO:0000256" key="8">
    <source>
        <dbReference type="ARBA" id="ARBA00023012"/>
    </source>
</evidence>
<dbReference type="InterPro" id="IPR035965">
    <property type="entry name" value="PAS-like_dom_sf"/>
</dbReference>
<dbReference type="InterPro" id="IPR000014">
    <property type="entry name" value="PAS"/>
</dbReference>
<dbReference type="Pfam" id="PF13426">
    <property type="entry name" value="PAS_9"/>
    <property type="match status" value="1"/>
</dbReference>
<feature type="domain" description="GGDEF" evidence="12">
    <location>
        <begin position="472"/>
        <end position="601"/>
    </location>
</feature>
<dbReference type="EMBL" id="FSSB01000010">
    <property type="protein sequence ID" value="SIO93897.1"/>
    <property type="molecule type" value="Genomic_DNA"/>
</dbReference>
<evidence type="ECO:0000256" key="3">
    <source>
        <dbReference type="ARBA" id="ARBA00022553"/>
    </source>
</evidence>
<comment type="cofactor">
    <cofactor evidence="1">
        <name>Mg(2+)</name>
        <dbReference type="ChEBI" id="CHEBI:18420"/>
    </cofactor>
</comment>
<dbReference type="InterPro" id="IPR001610">
    <property type="entry name" value="PAC"/>
</dbReference>